<organism evidence="12">
    <name type="scientific">marine metagenome</name>
    <dbReference type="NCBI Taxonomy" id="408172"/>
    <lineage>
        <taxon>unclassified sequences</taxon>
        <taxon>metagenomes</taxon>
        <taxon>ecological metagenomes</taxon>
    </lineage>
</organism>
<dbReference type="AlphaFoldDB" id="A0A381XUE4"/>
<evidence type="ECO:0000256" key="5">
    <source>
        <dbReference type="ARBA" id="ARBA00022519"/>
    </source>
</evidence>
<feature type="domain" description="T2SS protein K first SAM-like" evidence="11">
    <location>
        <begin position="89"/>
        <end position="191"/>
    </location>
</feature>
<keyword evidence="7" id="KW-0653">Protein transport</keyword>
<accession>A0A381XUE4</accession>
<feature type="domain" description="T2SS protein K second SAM-like" evidence="10">
    <location>
        <begin position="196"/>
        <end position="250"/>
    </location>
</feature>
<dbReference type="EMBL" id="UINC01016268">
    <property type="protein sequence ID" value="SVA67863.1"/>
    <property type="molecule type" value="Genomic_DNA"/>
</dbReference>
<name>A0A381XUE4_9ZZZZ</name>
<evidence type="ECO:0000256" key="9">
    <source>
        <dbReference type="ARBA" id="ARBA00023136"/>
    </source>
</evidence>
<dbReference type="PANTHER" id="PTHR38831:SF1">
    <property type="entry name" value="TYPE II SECRETION SYSTEM PROTEIN K-RELATED"/>
    <property type="match status" value="1"/>
</dbReference>
<evidence type="ECO:0000256" key="8">
    <source>
        <dbReference type="ARBA" id="ARBA00022989"/>
    </source>
</evidence>
<evidence type="ECO:0000256" key="3">
    <source>
        <dbReference type="ARBA" id="ARBA00022448"/>
    </source>
</evidence>
<evidence type="ECO:0000259" key="10">
    <source>
        <dbReference type="Pfam" id="PF03934"/>
    </source>
</evidence>
<keyword evidence="4" id="KW-1003">Cell membrane</keyword>
<dbReference type="SUPFAM" id="SSF158544">
    <property type="entry name" value="GspK insert domain-like"/>
    <property type="match status" value="1"/>
</dbReference>
<keyword evidence="3" id="KW-0813">Transport</keyword>
<dbReference type="InterPro" id="IPR005628">
    <property type="entry name" value="GspK"/>
</dbReference>
<keyword evidence="6" id="KW-0812">Transmembrane</keyword>
<evidence type="ECO:0000259" key="11">
    <source>
        <dbReference type="Pfam" id="PF21687"/>
    </source>
</evidence>
<keyword evidence="5" id="KW-0997">Cell inner membrane</keyword>
<comment type="subcellular location">
    <subcellularLocation>
        <location evidence="1">Cell inner membrane</location>
    </subcellularLocation>
</comment>
<dbReference type="NCBIfam" id="NF037980">
    <property type="entry name" value="T2SS_GspK"/>
    <property type="match status" value="1"/>
</dbReference>
<dbReference type="Pfam" id="PF03934">
    <property type="entry name" value="T2SSK"/>
    <property type="match status" value="1"/>
</dbReference>
<dbReference type="InterPro" id="IPR038072">
    <property type="entry name" value="GspK_central_sf"/>
</dbReference>
<dbReference type="InterPro" id="IPR049179">
    <property type="entry name" value="T2SSK_SAM-like_2nd"/>
</dbReference>
<proteinExistence type="inferred from homology"/>
<evidence type="ECO:0000256" key="2">
    <source>
        <dbReference type="ARBA" id="ARBA00007246"/>
    </source>
</evidence>
<keyword evidence="8" id="KW-1133">Transmembrane helix</keyword>
<reference evidence="12" key="1">
    <citation type="submission" date="2018-05" db="EMBL/GenBank/DDBJ databases">
        <authorList>
            <person name="Lanie J.A."/>
            <person name="Ng W.-L."/>
            <person name="Kazmierczak K.M."/>
            <person name="Andrzejewski T.M."/>
            <person name="Davidsen T.M."/>
            <person name="Wayne K.J."/>
            <person name="Tettelin H."/>
            <person name="Glass J.I."/>
            <person name="Rusch D."/>
            <person name="Podicherti R."/>
            <person name="Tsui H.-C.T."/>
            <person name="Winkler M.E."/>
        </authorList>
    </citation>
    <scope>NUCLEOTIDE SEQUENCE</scope>
</reference>
<dbReference type="InterPro" id="IPR049031">
    <property type="entry name" value="T2SSK_SAM-like_1st"/>
</dbReference>
<sequence>MLVVTLGTLIATNLMWQANLDLRRAETALAADQGLMYLQGAEAWAGEILRQDQLESPDSDHLGEKWSIQLSPMAVEGGLIAGHLEDLQGRFNLNNLITTQGEKDPVWHSVFERLLISLNLDPSIAGVAVDWLDADSSAGFPRGAEDAAYAGSNPPYRVPNSIITSSSELRAMFGLELQDYSRLLPYVTALPIGTRLNVNTASEYVLASLSSDIDLTAAESMIQEQRGLNGFIDINNTFERFLDQDLLSQIDAVSQHFLLIATISINNNQTTMYSLLQRDDSGIVRSIFRSLGVE</sequence>
<evidence type="ECO:0000256" key="7">
    <source>
        <dbReference type="ARBA" id="ARBA00022927"/>
    </source>
</evidence>
<evidence type="ECO:0000313" key="12">
    <source>
        <dbReference type="EMBL" id="SVA67863.1"/>
    </source>
</evidence>
<dbReference type="Pfam" id="PF21687">
    <property type="entry name" value="T2SSK_1st"/>
    <property type="match status" value="1"/>
</dbReference>
<evidence type="ECO:0008006" key="13">
    <source>
        <dbReference type="Google" id="ProtNLM"/>
    </source>
</evidence>
<dbReference type="PANTHER" id="PTHR38831">
    <property type="entry name" value="TYPE II SECRETION SYSTEM PROTEIN K"/>
    <property type="match status" value="1"/>
</dbReference>
<comment type="similarity">
    <text evidence="2">Belongs to the GSP K family.</text>
</comment>
<dbReference type="GO" id="GO:0005886">
    <property type="term" value="C:plasma membrane"/>
    <property type="evidence" value="ECO:0007669"/>
    <property type="project" value="UniProtKB-SubCell"/>
</dbReference>
<gene>
    <name evidence="12" type="ORF">METZ01_LOCUS120717</name>
</gene>
<dbReference type="Gene3D" id="3.30.1300.30">
    <property type="entry name" value="GSPII I/J protein-like"/>
    <property type="match status" value="1"/>
</dbReference>
<evidence type="ECO:0000256" key="4">
    <source>
        <dbReference type="ARBA" id="ARBA00022475"/>
    </source>
</evidence>
<dbReference type="PIRSF" id="PIRSF002786">
    <property type="entry name" value="XcpX"/>
    <property type="match status" value="1"/>
</dbReference>
<dbReference type="Gene3D" id="1.10.40.60">
    <property type="entry name" value="EpsJ-like"/>
    <property type="match status" value="2"/>
</dbReference>
<dbReference type="GO" id="GO:0009306">
    <property type="term" value="P:protein secretion"/>
    <property type="evidence" value="ECO:0007669"/>
    <property type="project" value="InterPro"/>
</dbReference>
<evidence type="ECO:0000256" key="1">
    <source>
        <dbReference type="ARBA" id="ARBA00004533"/>
    </source>
</evidence>
<evidence type="ECO:0000256" key="6">
    <source>
        <dbReference type="ARBA" id="ARBA00022692"/>
    </source>
</evidence>
<protein>
    <recommendedName>
        <fullName evidence="13">Type II secretion system protein K</fullName>
    </recommendedName>
</protein>
<dbReference type="InterPro" id="IPR045584">
    <property type="entry name" value="Pilin-like"/>
</dbReference>
<dbReference type="SUPFAM" id="SSF54523">
    <property type="entry name" value="Pili subunits"/>
    <property type="match status" value="1"/>
</dbReference>
<keyword evidence="9" id="KW-0472">Membrane</keyword>